<evidence type="ECO:0000313" key="2">
    <source>
        <dbReference type="EMBL" id="CAD6996626.1"/>
    </source>
</evidence>
<feature type="region of interest" description="Disordered" evidence="1">
    <location>
        <begin position="33"/>
        <end position="70"/>
    </location>
</feature>
<dbReference type="EMBL" id="CAJHJT010000012">
    <property type="protein sequence ID" value="CAD6996626.1"/>
    <property type="molecule type" value="Genomic_DNA"/>
</dbReference>
<reference evidence="2" key="1">
    <citation type="submission" date="2020-11" db="EMBL/GenBank/DDBJ databases">
        <authorList>
            <person name="Whitehead M."/>
        </authorList>
    </citation>
    <scope>NUCLEOTIDE SEQUENCE</scope>
    <source>
        <strain evidence="2">EGII</strain>
    </source>
</reference>
<evidence type="ECO:0000256" key="1">
    <source>
        <dbReference type="SAM" id="MobiDB-lite"/>
    </source>
</evidence>
<protein>
    <submittedName>
        <fullName evidence="2">(Mediterranean fruit fly) hypothetical protein</fullName>
    </submittedName>
</protein>
<feature type="compositionally biased region" description="Basic and acidic residues" evidence="1">
    <location>
        <begin position="33"/>
        <end position="47"/>
    </location>
</feature>
<name>A0A811UF33_CERCA</name>
<evidence type="ECO:0000313" key="3">
    <source>
        <dbReference type="Proteomes" id="UP000606786"/>
    </source>
</evidence>
<dbReference type="AlphaFoldDB" id="A0A811UF33"/>
<gene>
    <name evidence="2" type="ORF">CCAP1982_LOCUS5308</name>
</gene>
<accession>A0A811UF33</accession>
<organism evidence="2 3">
    <name type="scientific">Ceratitis capitata</name>
    <name type="common">Mediterranean fruit fly</name>
    <name type="synonym">Tephritis capitata</name>
    <dbReference type="NCBI Taxonomy" id="7213"/>
    <lineage>
        <taxon>Eukaryota</taxon>
        <taxon>Metazoa</taxon>
        <taxon>Ecdysozoa</taxon>
        <taxon>Arthropoda</taxon>
        <taxon>Hexapoda</taxon>
        <taxon>Insecta</taxon>
        <taxon>Pterygota</taxon>
        <taxon>Neoptera</taxon>
        <taxon>Endopterygota</taxon>
        <taxon>Diptera</taxon>
        <taxon>Brachycera</taxon>
        <taxon>Muscomorpha</taxon>
        <taxon>Tephritoidea</taxon>
        <taxon>Tephritidae</taxon>
        <taxon>Ceratitis</taxon>
        <taxon>Ceratitis</taxon>
    </lineage>
</organism>
<proteinExistence type="predicted"/>
<comment type="caution">
    <text evidence="2">The sequence shown here is derived from an EMBL/GenBank/DDBJ whole genome shotgun (WGS) entry which is preliminary data.</text>
</comment>
<dbReference type="Proteomes" id="UP000606786">
    <property type="component" value="Unassembled WGS sequence"/>
</dbReference>
<sequence length="128" mass="13924">MNWYLTGLKREIEIFKGNQSLARKNELDELVVGKRDDDGNTDCHGDATDNDADDSDKNDNNAGAGIAGGGDGVSVALAVVFLCWYVDEVTMVSPSSCGAAFTFSTVGIGNQTTNNNYLWRERERKPNK</sequence>
<keyword evidence="3" id="KW-1185">Reference proteome</keyword>